<evidence type="ECO:0000313" key="2">
    <source>
        <dbReference type="EMBL" id="SFD86596.1"/>
    </source>
</evidence>
<organism evidence="2 3">
    <name type="scientific">Actinopolyspora alba</name>
    <dbReference type="NCBI Taxonomy" id="673379"/>
    <lineage>
        <taxon>Bacteria</taxon>
        <taxon>Bacillati</taxon>
        <taxon>Actinomycetota</taxon>
        <taxon>Actinomycetes</taxon>
        <taxon>Actinopolysporales</taxon>
        <taxon>Actinopolysporaceae</taxon>
        <taxon>Actinopolyspora</taxon>
        <taxon>Actinopolyspora alba group</taxon>
    </lineage>
</organism>
<feature type="region of interest" description="Disordered" evidence="1">
    <location>
        <begin position="54"/>
        <end position="79"/>
    </location>
</feature>
<protein>
    <submittedName>
        <fullName evidence="2">Uncharacterized protein</fullName>
    </submittedName>
</protein>
<dbReference type="AlphaFoldDB" id="A0A1I1VU64"/>
<sequence length="79" mass="8007">MSGEPAAHAAGRIAAALSVDGGRGEAAHKLGGKRLPATDRQGLAEALDELSAALREYRDAPTDTDADEGEPPTIVAPDS</sequence>
<evidence type="ECO:0000313" key="3">
    <source>
        <dbReference type="Proteomes" id="UP000198716"/>
    </source>
</evidence>
<feature type="region of interest" description="Disordered" evidence="1">
    <location>
        <begin position="17"/>
        <end position="41"/>
    </location>
</feature>
<accession>A0A1I1VU64</accession>
<dbReference type="Proteomes" id="UP000198716">
    <property type="component" value="Unassembled WGS sequence"/>
</dbReference>
<reference evidence="3" key="1">
    <citation type="submission" date="2016-10" db="EMBL/GenBank/DDBJ databases">
        <authorList>
            <person name="Varghese N."/>
            <person name="Submissions S."/>
        </authorList>
    </citation>
    <scope>NUCLEOTIDE SEQUENCE [LARGE SCALE GENOMIC DNA]</scope>
    <source>
        <strain evidence="3">DSM 45004</strain>
    </source>
</reference>
<dbReference type="EMBL" id="FOMZ01000004">
    <property type="protein sequence ID" value="SFD86596.1"/>
    <property type="molecule type" value="Genomic_DNA"/>
</dbReference>
<name>A0A1I1VU64_9ACTN</name>
<keyword evidence="3" id="KW-1185">Reference proteome</keyword>
<evidence type="ECO:0000256" key="1">
    <source>
        <dbReference type="SAM" id="MobiDB-lite"/>
    </source>
</evidence>
<gene>
    <name evidence="2" type="ORF">SAMN04487819_104206</name>
</gene>
<proteinExistence type="predicted"/>